<dbReference type="AlphaFoldDB" id="A0A285UBW7"/>
<proteinExistence type="predicted"/>
<dbReference type="GO" id="GO:0008932">
    <property type="term" value="F:lytic endotransglycosylase activity"/>
    <property type="evidence" value="ECO:0007669"/>
    <property type="project" value="TreeGrafter"/>
</dbReference>
<keyword evidence="5" id="KW-1185">Reference proteome</keyword>
<feature type="domain" description="LysM" evidence="3">
    <location>
        <begin position="160"/>
        <end position="203"/>
    </location>
</feature>
<dbReference type="CDD" id="cd00118">
    <property type="entry name" value="LysM"/>
    <property type="match status" value="1"/>
</dbReference>
<keyword evidence="2" id="KW-0812">Transmembrane</keyword>
<dbReference type="SUPFAM" id="SSF54106">
    <property type="entry name" value="LysM domain"/>
    <property type="match status" value="1"/>
</dbReference>
<keyword evidence="2" id="KW-0472">Membrane</keyword>
<dbReference type="PROSITE" id="PS51782">
    <property type="entry name" value="LYSM"/>
    <property type="match status" value="1"/>
</dbReference>
<organism evidence="4 5">
    <name type="scientific">Ureibacillus acetophenoni</name>
    <dbReference type="NCBI Taxonomy" id="614649"/>
    <lineage>
        <taxon>Bacteria</taxon>
        <taxon>Bacillati</taxon>
        <taxon>Bacillota</taxon>
        <taxon>Bacilli</taxon>
        <taxon>Bacillales</taxon>
        <taxon>Caryophanaceae</taxon>
        <taxon>Ureibacillus</taxon>
    </lineage>
</organism>
<dbReference type="Gene3D" id="3.10.350.10">
    <property type="entry name" value="LysM domain"/>
    <property type="match status" value="1"/>
</dbReference>
<feature type="compositionally biased region" description="Basic and acidic residues" evidence="1">
    <location>
        <begin position="120"/>
        <end position="151"/>
    </location>
</feature>
<evidence type="ECO:0000313" key="4">
    <source>
        <dbReference type="EMBL" id="SOC37791.1"/>
    </source>
</evidence>
<evidence type="ECO:0000256" key="1">
    <source>
        <dbReference type="SAM" id="MobiDB-lite"/>
    </source>
</evidence>
<evidence type="ECO:0000256" key="2">
    <source>
        <dbReference type="SAM" id="Phobius"/>
    </source>
</evidence>
<feature type="region of interest" description="Disordered" evidence="1">
    <location>
        <begin position="86"/>
        <end position="163"/>
    </location>
</feature>
<dbReference type="OrthoDB" id="2583609at2"/>
<evidence type="ECO:0000313" key="5">
    <source>
        <dbReference type="Proteomes" id="UP000219252"/>
    </source>
</evidence>
<feature type="compositionally biased region" description="Basic and acidic residues" evidence="1">
    <location>
        <begin position="1"/>
        <end position="23"/>
    </location>
</feature>
<feature type="compositionally biased region" description="Acidic residues" evidence="1">
    <location>
        <begin position="92"/>
        <end position="119"/>
    </location>
</feature>
<reference evidence="5" key="1">
    <citation type="submission" date="2017-08" db="EMBL/GenBank/DDBJ databases">
        <authorList>
            <person name="Varghese N."/>
            <person name="Submissions S."/>
        </authorList>
    </citation>
    <scope>NUCLEOTIDE SEQUENCE [LARGE SCALE GENOMIC DNA]</scope>
    <source>
        <strain evidence="5">JC23</strain>
    </source>
</reference>
<dbReference type="RefSeq" id="WP_097148968.1">
    <property type="nucleotide sequence ID" value="NZ_OBQC01000003.1"/>
</dbReference>
<dbReference type="InterPro" id="IPR036779">
    <property type="entry name" value="LysM_dom_sf"/>
</dbReference>
<evidence type="ECO:0000259" key="3">
    <source>
        <dbReference type="PROSITE" id="PS51782"/>
    </source>
</evidence>
<protein>
    <submittedName>
        <fullName evidence="4">LysM domain-containing protein</fullName>
    </submittedName>
</protein>
<dbReference type="PANTHER" id="PTHR33734">
    <property type="entry name" value="LYSM DOMAIN-CONTAINING GPI-ANCHORED PROTEIN 2"/>
    <property type="match status" value="1"/>
</dbReference>
<accession>A0A285UBW7</accession>
<dbReference type="EMBL" id="OBQC01000003">
    <property type="protein sequence ID" value="SOC37791.1"/>
    <property type="molecule type" value="Genomic_DNA"/>
</dbReference>
<feature type="region of interest" description="Disordered" evidence="1">
    <location>
        <begin position="1"/>
        <end position="35"/>
    </location>
</feature>
<dbReference type="Proteomes" id="UP000219252">
    <property type="component" value="Unassembled WGS sequence"/>
</dbReference>
<sequence length="204" mass="23486">MNKKDYREKIEEHRQSIEIEKPNSRQSRSRVAKNKKPIRRDPLMTILTVIFIFIPLVVLVYVWGFYTPPNQSQAQGNEELLEYEKNNKVEDEKDETTTEEPVLVDDTVDVNKEEDDESEEVKQDIEQDEQNTKTDDSTSKEETNTEKDNKPAQEGPVTKGEHKVQVGDTLFSIARNNNTTVDAIMEANRLQTPDIQVGQVLIIP</sequence>
<feature type="transmembrane region" description="Helical" evidence="2">
    <location>
        <begin position="43"/>
        <end position="66"/>
    </location>
</feature>
<gene>
    <name evidence="4" type="ORF">SAMN05877842_103351</name>
</gene>
<dbReference type="Pfam" id="PF01476">
    <property type="entry name" value="LysM"/>
    <property type="match status" value="1"/>
</dbReference>
<dbReference type="InterPro" id="IPR018392">
    <property type="entry name" value="LysM"/>
</dbReference>
<name>A0A285UBW7_9BACL</name>
<dbReference type="SMART" id="SM00257">
    <property type="entry name" value="LysM"/>
    <property type="match status" value="1"/>
</dbReference>
<keyword evidence="2" id="KW-1133">Transmembrane helix</keyword>
<dbReference type="PANTHER" id="PTHR33734:SF22">
    <property type="entry name" value="MEMBRANE-BOUND LYTIC MUREIN TRANSGLYCOSYLASE D"/>
    <property type="match status" value="1"/>
</dbReference>